<dbReference type="Pfam" id="PF12679">
    <property type="entry name" value="ABC2_membrane_2"/>
    <property type="match status" value="1"/>
</dbReference>
<organism evidence="2 3">
    <name type="scientific">Nocardia flavorosea</name>
    <dbReference type="NCBI Taxonomy" id="53429"/>
    <lineage>
        <taxon>Bacteria</taxon>
        <taxon>Bacillati</taxon>
        <taxon>Actinomycetota</taxon>
        <taxon>Actinomycetes</taxon>
        <taxon>Mycobacteriales</taxon>
        <taxon>Nocardiaceae</taxon>
        <taxon>Nocardia</taxon>
    </lineage>
</organism>
<dbReference type="Proteomes" id="UP000570678">
    <property type="component" value="Unassembled WGS sequence"/>
</dbReference>
<protein>
    <submittedName>
        <fullName evidence="2">ABC transporter permease subunit</fullName>
    </submittedName>
</protein>
<gene>
    <name evidence="2" type="ORF">HGA15_20050</name>
</gene>
<evidence type="ECO:0000313" key="2">
    <source>
        <dbReference type="EMBL" id="NKY58391.1"/>
    </source>
</evidence>
<dbReference type="PANTHER" id="PTHR37305">
    <property type="entry name" value="INTEGRAL MEMBRANE PROTEIN-RELATED"/>
    <property type="match status" value="1"/>
</dbReference>
<dbReference type="RefSeq" id="WP_062979481.1">
    <property type="nucleotide sequence ID" value="NZ_JAAXOT010000010.1"/>
</dbReference>
<keyword evidence="1" id="KW-1133">Transmembrane helix</keyword>
<feature type="transmembrane region" description="Helical" evidence="1">
    <location>
        <begin position="235"/>
        <end position="255"/>
    </location>
</feature>
<keyword evidence="3" id="KW-1185">Reference proteome</keyword>
<dbReference type="AlphaFoldDB" id="A0A846YKV3"/>
<dbReference type="EMBL" id="JAAXOT010000010">
    <property type="protein sequence ID" value="NKY58391.1"/>
    <property type="molecule type" value="Genomic_DNA"/>
</dbReference>
<accession>A0A846YKV3</accession>
<evidence type="ECO:0000256" key="1">
    <source>
        <dbReference type="SAM" id="Phobius"/>
    </source>
</evidence>
<feature type="transmembrane region" description="Helical" evidence="1">
    <location>
        <begin position="67"/>
        <end position="89"/>
    </location>
</feature>
<keyword evidence="1" id="KW-0472">Membrane</keyword>
<feature type="transmembrane region" description="Helical" evidence="1">
    <location>
        <begin position="164"/>
        <end position="183"/>
    </location>
</feature>
<feature type="transmembrane region" description="Helical" evidence="1">
    <location>
        <begin position="190"/>
        <end position="215"/>
    </location>
</feature>
<feature type="transmembrane region" description="Helical" evidence="1">
    <location>
        <begin position="16"/>
        <end position="34"/>
    </location>
</feature>
<keyword evidence="1" id="KW-0812">Transmembrane</keyword>
<feature type="transmembrane region" description="Helical" evidence="1">
    <location>
        <begin position="123"/>
        <end position="144"/>
    </location>
</feature>
<reference evidence="2 3" key="1">
    <citation type="submission" date="2020-04" db="EMBL/GenBank/DDBJ databases">
        <title>MicrobeNet Type strains.</title>
        <authorList>
            <person name="Nicholson A.C."/>
        </authorList>
    </citation>
    <scope>NUCLEOTIDE SEQUENCE [LARGE SCALE GENOMIC DNA]</scope>
    <source>
        <strain evidence="2 3">JCM 3332</strain>
    </source>
</reference>
<dbReference type="PANTHER" id="PTHR37305:SF1">
    <property type="entry name" value="MEMBRANE PROTEIN"/>
    <property type="match status" value="1"/>
</dbReference>
<dbReference type="GO" id="GO:0005886">
    <property type="term" value="C:plasma membrane"/>
    <property type="evidence" value="ECO:0007669"/>
    <property type="project" value="UniProtKB-SubCell"/>
</dbReference>
<name>A0A846YKV3_9NOCA</name>
<proteinExistence type="predicted"/>
<dbReference type="GO" id="GO:0140359">
    <property type="term" value="F:ABC-type transporter activity"/>
    <property type="evidence" value="ECO:0007669"/>
    <property type="project" value="InterPro"/>
</dbReference>
<evidence type="ECO:0000313" key="3">
    <source>
        <dbReference type="Proteomes" id="UP000570678"/>
    </source>
</evidence>
<sequence>MLPDIYTRTLADNRRALAAWSIGTAAVGLMYAAFYPQVGGGSGLAETVQNYPEAMREALRMEDIGSAAGYLGSTVFGLLLPLLVMAFGVTFGARAVAGDEETGYLDLLLAHPVGRTRLAVERFAGLVTGAVAIAALVFAGMLAIRSGAGLESIGIAELAAQCVQLALLGIAFGALAVGLGAALGKRGPVLGISVGIGVLTYIAGNLAGVIGVDWLKYLSPFHYYIGGEPLRNGMQWADAAILFAVSTALVCLGFVRFNQRDLRS</sequence>
<comment type="caution">
    <text evidence="2">The sequence shown here is derived from an EMBL/GenBank/DDBJ whole genome shotgun (WGS) entry which is preliminary data.</text>
</comment>